<dbReference type="PANTHER" id="PTHR37984:SF5">
    <property type="entry name" value="PROTEIN NYNRIN-LIKE"/>
    <property type="match status" value="1"/>
</dbReference>
<evidence type="ECO:0000256" key="6">
    <source>
        <dbReference type="ARBA" id="ARBA00022801"/>
    </source>
</evidence>
<evidence type="ECO:0000256" key="5">
    <source>
        <dbReference type="ARBA" id="ARBA00022759"/>
    </source>
</evidence>
<keyword evidence="7" id="KW-0695">RNA-directed DNA polymerase</keyword>
<dbReference type="SUPFAM" id="SSF56672">
    <property type="entry name" value="DNA/RNA polymerases"/>
    <property type="match status" value="1"/>
</dbReference>
<dbReference type="PROSITE" id="PS50994">
    <property type="entry name" value="INTEGRASE"/>
    <property type="match status" value="1"/>
</dbReference>
<name>A0A5S6QVE0_TRIMR</name>
<evidence type="ECO:0000256" key="2">
    <source>
        <dbReference type="ARBA" id="ARBA00022679"/>
    </source>
</evidence>
<feature type="coiled-coil region" evidence="8">
    <location>
        <begin position="8"/>
        <end position="35"/>
    </location>
</feature>
<evidence type="ECO:0000256" key="9">
    <source>
        <dbReference type="SAM" id="MobiDB-lite"/>
    </source>
</evidence>
<proteinExistence type="predicted"/>
<keyword evidence="6" id="KW-0378">Hydrolase</keyword>
<dbReference type="InterPro" id="IPR043128">
    <property type="entry name" value="Rev_trsase/Diguanyl_cyclase"/>
</dbReference>
<dbReference type="Gene3D" id="1.10.340.70">
    <property type="match status" value="1"/>
</dbReference>
<dbReference type="InterPro" id="IPR041373">
    <property type="entry name" value="RT_RNaseH"/>
</dbReference>
<keyword evidence="5" id="KW-0255">Endonuclease</keyword>
<dbReference type="GO" id="GO:0042575">
    <property type="term" value="C:DNA polymerase complex"/>
    <property type="evidence" value="ECO:0007669"/>
    <property type="project" value="UniProtKB-ARBA"/>
</dbReference>
<feature type="region of interest" description="Disordered" evidence="9">
    <location>
        <begin position="241"/>
        <end position="267"/>
    </location>
</feature>
<evidence type="ECO:0000259" key="10">
    <source>
        <dbReference type="PROSITE" id="PS50878"/>
    </source>
</evidence>
<dbReference type="Pfam" id="PF00078">
    <property type="entry name" value="RVT_1"/>
    <property type="match status" value="1"/>
</dbReference>
<feature type="region of interest" description="Disordered" evidence="9">
    <location>
        <begin position="1351"/>
        <end position="1370"/>
    </location>
</feature>
<dbReference type="GO" id="GO:0004519">
    <property type="term" value="F:endonuclease activity"/>
    <property type="evidence" value="ECO:0007669"/>
    <property type="project" value="UniProtKB-KW"/>
</dbReference>
<evidence type="ECO:0000256" key="3">
    <source>
        <dbReference type="ARBA" id="ARBA00022695"/>
    </source>
</evidence>
<dbReference type="InterPro" id="IPR043502">
    <property type="entry name" value="DNA/RNA_pol_sf"/>
</dbReference>
<dbReference type="EC" id="2.7.7.49" evidence="1"/>
<dbReference type="InterPro" id="IPR012337">
    <property type="entry name" value="RNaseH-like_sf"/>
</dbReference>
<feature type="compositionally biased region" description="Basic and acidic residues" evidence="9">
    <location>
        <begin position="241"/>
        <end position="257"/>
    </location>
</feature>
<dbReference type="GO" id="GO:0003676">
    <property type="term" value="F:nucleic acid binding"/>
    <property type="evidence" value="ECO:0007669"/>
    <property type="project" value="InterPro"/>
</dbReference>
<dbReference type="Pfam" id="PF00665">
    <property type="entry name" value="rve"/>
    <property type="match status" value="1"/>
</dbReference>
<dbReference type="InterPro" id="IPR001584">
    <property type="entry name" value="Integrase_cat-core"/>
</dbReference>
<dbReference type="Gene3D" id="3.30.420.10">
    <property type="entry name" value="Ribonuclease H-like superfamily/Ribonuclease H"/>
    <property type="match status" value="1"/>
</dbReference>
<organism evidence="12 13">
    <name type="scientific">Trichuris muris</name>
    <name type="common">Mouse whipworm</name>
    <dbReference type="NCBI Taxonomy" id="70415"/>
    <lineage>
        <taxon>Eukaryota</taxon>
        <taxon>Metazoa</taxon>
        <taxon>Ecdysozoa</taxon>
        <taxon>Nematoda</taxon>
        <taxon>Enoplea</taxon>
        <taxon>Dorylaimia</taxon>
        <taxon>Trichinellida</taxon>
        <taxon>Trichuridae</taxon>
        <taxon>Trichuris</taxon>
    </lineage>
</organism>
<dbReference type="SUPFAM" id="SSF57756">
    <property type="entry name" value="Retrovirus zinc finger-like domains"/>
    <property type="match status" value="1"/>
</dbReference>
<protein>
    <recommendedName>
        <fullName evidence="1">RNA-directed DNA polymerase</fullName>
        <ecNumber evidence="1">2.7.7.49</ecNumber>
    </recommendedName>
</protein>
<dbReference type="InterPro" id="IPR036397">
    <property type="entry name" value="RNaseH_sf"/>
</dbReference>
<dbReference type="InterPro" id="IPR001878">
    <property type="entry name" value="Znf_CCHC"/>
</dbReference>
<feature type="domain" description="Reverse transcriptase" evidence="10">
    <location>
        <begin position="514"/>
        <end position="700"/>
    </location>
</feature>
<dbReference type="GO" id="GO:0003964">
    <property type="term" value="F:RNA-directed DNA polymerase activity"/>
    <property type="evidence" value="ECO:0007669"/>
    <property type="project" value="UniProtKB-KW"/>
</dbReference>
<dbReference type="Gene3D" id="4.10.60.10">
    <property type="entry name" value="Zinc finger, CCHC-type"/>
    <property type="match status" value="1"/>
</dbReference>
<dbReference type="FunFam" id="1.10.340.70:FF:000003">
    <property type="entry name" value="Protein CBG25708"/>
    <property type="match status" value="1"/>
</dbReference>
<dbReference type="InterPro" id="IPR050951">
    <property type="entry name" value="Retrovirus_Pol_polyprotein"/>
</dbReference>
<sequence>MSEMGEIVELFRKQMEVQQQQIEEQRRQIEKLLSFLGPVSATPPAVASSVPSFPAFDPTSELWKEYWARFKTFAGANSIPVEKLAQVFLTNQTTTTFKLLSTLAVQQSPPKDINELSMENIAEFMENQYDPRRFVVRERFKFWSDMQRKPGETVQELAARIRQEAATCDFASIKDPQDEALRTRFICSISNEAVLKALFKIKDDDLSFNRAVQIAVETEDAAHVAKETVYGTKTKMVFKTDEERLTNASKSKRDQRSRSSKTGSTQKCWRCGNTNHRVVECRFKNAKCNFCGNVGHIAAACLKKKKSMANIGLISEKPVHSIQQFEDSEPVTQILSLNGVQIEFELDTGARDNFCSYDVWTRLGKPKLQKPHSRYFSATKEQLRIIGVCKVKAKTLHKLLPVELNVTPLPQFNVLGRRTIRDLDIDVRALLKGESASVGYVHAIRPHDEPNIALQRACKELCNKFPDLFKPELGCLKDFELEISFKPEAKPVFCKPRTVPFAIQEELNQAYDAGIKQGVWVPVQFNDYGTPVVPVRKSLAQDHRKVTLRVCGDYSVTVNPQLEIHRHPMPLPEELMRKLSGGYYFTKIDLADAYTQIKLAPESQRRLALSTHRGVLLQTRLPFGISSAPGYFQKIMEQLTSDLRGVAVYLDDILVSGNNAEEHVQNLQALFQRLSEKGLRCKLEKCSFAQPSVEYLGHVLSHHGVSKGSKVDAVMKMPPPSNVSRLRSFLGSVQFYSKFIPNLSALAEPLTRLTRKDVPWAWTAKEQASFQSLKDSLCTDAVLAHFDPSQQIGVSCDASDVGIGAVLFHRYVDGSERPIANASKTLTDAQRRYSQVEKEALAVIFALKKFHQFLYGRHFILVTDHKPLVTLFGPTKGTPALAANRLARWALVLNQYDYSIEYRKTAEHSNADALSRLPAEDDPEFDEGEKEADVDTVCVLRAVKMISLQMNPTDPGLMTRESKKDAVISAVVRYTKEGWPQSVESEELKHYRKLRHSLSTENGCLFLGARIVIPTRLKRQVLQLIHLGHFGMQRMKKLARSVVYWPHIDDDIEQLCRTCTACAAHQNMPEKAPNHPWMLPEKPWSRIHVDHAINFLGSNWLVVIDAHSKYPCIHPTVSTSTRTTMDLLEQDFAHFGYPHTLVTDNAPNFRSDEFQAWCRERGIVHLTGAPYHPATNGAAERLVQSFKQSLRKSSLPPKAALQEFLMQYRRTPLECGYSPGELLNGRLIRCKLDALVPSPAHIAQGRQAKETARPHLRMNRRLTAKRVHSYTLGAPCYALYYGPKRDKEPRWVPAVVTKVFGTRSVQVRVVPRGPSWKRHVEQLLPRYGQEEDAEPPPESAYSNHDTLTKAEEEITVGNATKQPKGREVGRRAITLAYGPGALRRSERLRQKRFRNSGSTNLAGRCCGGT</sequence>
<dbReference type="Pfam" id="PF17917">
    <property type="entry name" value="RT_RNaseH"/>
    <property type="match status" value="1"/>
</dbReference>
<dbReference type="PROSITE" id="PS50878">
    <property type="entry name" value="RT_POL"/>
    <property type="match status" value="1"/>
</dbReference>
<keyword evidence="8" id="KW-0175">Coiled coil</keyword>
<keyword evidence="2" id="KW-0808">Transferase</keyword>
<dbReference type="InterPro" id="IPR000477">
    <property type="entry name" value="RT_dom"/>
</dbReference>
<dbReference type="Gene3D" id="3.10.10.10">
    <property type="entry name" value="HIV Type 1 Reverse Transcriptase, subunit A, domain 1"/>
    <property type="match status" value="1"/>
</dbReference>
<keyword evidence="3" id="KW-0548">Nucleotidyltransferase</keyword>
<dbReference type="CDD" id="cd09274">
    <property type="entry name" value="RNase_HI_RT_Ty3"/>
    <property type="match status" value="1"/>
</dbReference>
<dbReference type="GO" id="GO:0015074">
    <property type="term" value="P:DNA integration"/>
    <property type="evidence" value="ECO:0007669"/>
    <property type="project" value="InterPro"/>
</dbReference>
<dbReference type="GO" id="GO:0019899">
    <property type="term" value="F:enzyme binding"/>
    <property type="evidence" value="ECO:0007669"/>
    <property type="project" value="UniProtKB-ARBA"/>
</dbReference>
<dbReference type="STRING" id="70415.A0A5S6QVE0"/>
<dbReference type="GO" id="GO:0008270">
    <property type="term" value="F:zinc ion binding"/>
    <property type="evidence" value="ECO:0007669"/>
    <property type="project" value="InterPro"/>
</dbReference>
<dbReference type="InterPro" id="IPR041588">
    <property type="entry name" value="Integrase_H2C2"/>
</dbReference>
<evidence type="ECO:0000313" key="13">
    <source>
        <dbReference type="WBParaSite" id="TMUE_3000010857.1"/>
    </source>
</evidence>
<keyword evidence="4" id="KW-0540">Nuclease</keyword>
<dbReference type="Gene3D" id="2.40.70.10">
    <property type="entry name" value="Acid Proteases"/>
    <property type="match status" value="1"/>
</dbReference>
<feature type="domain" description="Integrase catalytic" evidence="11">
    <location>
        <begin position="1079"/>
        <end position="1247"/>
    </location>
</feature>
<dbReference type="SMART" id="SM00343">
    <property type="entry name" value="ZnF_C2HC"/>
    <property type="match status" value="2"/>
</dbReference>
<dbReference type="CDD" id="cd01647">
    <property type="entry name" value="RT_LTR"/>
    <property type="match status" value="1"/>
</dbReference>
<dbReference type="SUPFAM" id="SSF53098">
    <property type="entry name" value="Ribonuclease H-like"/>
    <property type="match status" value="1"/>
</dbReference>
<evidence type="ECO:0000256" key="4">
    <source>
        <dbReference type="ARBA" id="ARBA00022722"/>
    </source>
</evidence>
<dbReference type="FunFam" id="3.30.70.270:FF:000026">
    <property type="entry name" value="Transposon Ty3-G Gag-Pol polyprotein"/>
    <property type="match status" value="1"/>
</dbReference>
<dbReference type="InterPro" id="IPR036875">
    <property type="entry name" value="Znf_CCHC_sf"/>
</dbReference>
<dbReference type="SUPFAM" id="SSF50630">
    <property type="entry name" value="Acid proteases"/>
    <property type="match status" value="1"/>
</dbReference>
<evidence type="ECO:0000313" key="12">
    <source>
        <dbReference type="Proteomes" id="UP000046395"/>
    </source>
</evidence>
<accession>A0A5S6QVE0</accession>
<dbReference type="InterPro" id="IPR021109">
    <property type="entry name" value="Peptidase_aspartic_dom_sf"/>
</dbReference>
<keyword evidence="12" id="KW-1185">Reference proteome</keyword>
<evidence type="ECO:0000259" key="11">
    <source>
        <dbReference type="PROSITE" id="PS50994"/>
    </source>
</evidence>
<dbReference type="Pfam" id="PF17921">
    <property type="entry name" value="Integrase_H2C2"/>
    <property type="match status" value="1"/>
</dbReference>
<dbReference type="Proteomes" id="UP000046395">
    <property type="component" value="Unassembled WGS sequence"/>
</dbReference>
<dbReference type="PANTHER" id="PTHR37984">
    <property type="entry name" value="PROTEIN CBG26694"/>
    <property type="match status" value="1"/>
</dbReference>
<dbReference type="Gene3D" id="3.30.70.270">
    <property type="match status" value="2"/>
</dbReference>
<evidence type="ECO:0000256" key="8">
    <source>
        <dbReference type="SAM" id="Coils"/>
    </source>
</evidence>
<dbReference type="WBParaSite" id="TMUE_3000010857.1">
    <property type="protein sequence ID" value="TMUE_3000010857.1"/>
    <property type="gene ID" value="WBGene00301095"/>
</dbReference>
<reference evidence="13" key="1">
    <citation type="submission" date="2019-12" db="UniProtKB">
        <authorList>
            <consortium name="WormBaseParasite"/>
        </authorList>
    </citation>
    <scope>IDENTIFICATION</scope>
</reference>
<dbReference type="GO" id="GO:0016787">
    <property type="term" value="F:hydrolase activity"/>
    <property type="evidence" value="ECO:0007669"/>
    <property type="project" value="UniProtKB-KW"/>
</dbReference>
<dbReference type="FunFam" id="3.10.20.370:FF:000001">
    <property type="entry name" value="Retrovirus-related Pol polyprotein from transposon 17.6-like protein"/>
    <property type="match status" value="1"/>
</dbReference>
<evidence type="ECO:0000256" key="1">
    <source>
        <dbReference type="ARBA" id="ARBA00012493"/>
    </source>
</evidence>
<evidence type="ECO:0000256" key="7">
    <source>
        <dbReference type="ARBA" id="ARBA00022918"/>
    </source>
</evidence>